<sequence length="234" mass="26534">MSHKYLAFDIETAKVLPENVSDLNSFRPLGITCAAIWCTEKNEPEVFYSETPDGFPAPQMSEQDLVSLIKYIQQKVDSGYTIITHNGLGFDFDILAEESGHFSACRKLALQHVDMMYHFFCGKGFPISLNAAAKAIGLSKPADIDGAVAPTLWKEKEYQKVLEYVAQDCRLTLDIAETSEQNDRISWITQRGKQSYFELPSGWLTVEQASKLPLPDTSWMDNPWPRSKFTHWLE</sequence>
<evidence type="ECO:0000313" key="2">
    <source>
        <dbReference type="EMBL" id="PAU95529.1"/>
    </source>
</evidence>
<feature type="domain" description="YprB ribonuclease H-like" evidence="1">
    <location>
        <begin position="32"/>
        <end position="177"/>
    </location>
</feature>
<dbReference type="InterPro" id="IPR036397">
    <property type="entry name" value="RNaseH_sf"/>
</dbReference>
<comment type="caution">
    <text evidence="2">The sequence shown here is derived from an EMBL/GenBank/DDBJ whole genome shotgun (WGS) entry which is preliminary data.</text>
</comment>
<dbReference type="Proteomes" id="UP000218831">
    <property type="component" value="Unassembled WGS sequence"/>
</dbReference>
<name>A0A2A2GF61_9BACT</name>
<dbReference type="RefSeq" id="WP_095604774.1">
    <property type="nucleotide sequence ID" value="NZ_NSKE01000001.1"/>
</dbReference>
<organism evidence="2 3">
    <name type="scientific">Fodinibius salipaludis</name>
    <dbReference type="NCBI Taxonomy" id="2032627"/>
    <lineage>
        <taxon>Bacteria</taxon>
        <taxon>Pseudomonadati</taxon>
        <taxon>Balneolota</taxon>
        <taxon>Balneolia</taxon>
        <taxon>Balneolales</taxon>
        <taxon>Balneolaceae</taxon>
        <taxon>Fodinibius</taxon>
    </lineage>
</organism>
<dbReference type="EMBL" id="NSKE01000001">
    <property type="protein sequence ID" value="PAU95529.1"/>
    <property type="molecule type" value="Genomic_DNA"/>
</dbReference>
<evidence type="ECO:0000313" key="3">
    <source>
        <dbReference type="Proteomes" id="UP000218831"/>
    </source>
</evidence>
<dbReference type="SUPFAM" id="SSF53098">
    <property type="entry name" value="Ribonuclease H-like"/>
    <property type="match status" value="1"/>
</dbReference>
<keyword evidence="3" id="KW-1185">Reference proteome</keyword>
<protein>
    <recommendedName>
        <fullName evidence="1">YprB ribonuclease H-like domain-containing protein</fullName>
    </recommendedName>
</protein>
<accession>A0A2A2GF61</accession>
<reference evidence="2 3" key="1">
    <citation type="submission" date="2017-08" db="EMBL/GenBank/DDBJ databases">
        <title>Aliifodinibius alkalisoli sp. nov., isolated from saline alkaline soil.</title>
        <authorList>
            <person name="Liu D."/>
            <person name="Zhang G."/>
        </authorList>
    </citation>
    <scope>NUCLEOTIDE SEQUENCE [LARGE SCALE GENOMIC DNA]</scope>
    <source>
        <strain evidence="2 3">WN023</strain>
    </source>
</reference>
<dbReference type="Pfam" id="PF13482">
    <property type="entry name" value="RNase_H_2"/>
    <property type="match status" value="1"/>
</dbReference>
<dbReference type="InterPro" id="IPR012337">
    <property type="entry name" value="RNaseH-like_sf"/>
</dbReference>
<dbReference type="Gene3D" id="3.30.420.10">
    <property type="entry name" value="Ribonuclease H-like superfamily/Ribonuclease H"/>
    <property type="match status" value="1"/>
</dbReference>
<gene>
    <name evidence="2" type="ORF">CK503_00240</name>
</gene>
<evidence type="ECO:0000259" key="1">
    <source>
        <dbReference type="Pfam" id="PF13482"/>
    </source>
</evidence>
<dbReference type="OrthoDB" id="285133at2"/>
<dbReference type="InterPro" id="IPR038720">
    <property type="entry name" value="YprB_RNase_H-like_dom"/>
</dbReference>
<proteinExistence type="predicted"/>
<dbReference type="AlphaFoldDB" id="A0A2A2GF61"/>
<dbReference type="GO" id="GO:0003676">
    <property type="term" value="F:nucleic acid binding"/>
    <property type="evidence" value="ECO:0007669"/>
    <property type="project" value="InterPro"/>
</dbReference>